<dbReference type="OrthoDB" id="5390672at2759"/>
<accession>J3K0Z8</accession>
<protein>
    <recommendedName>
        <fullName evidence="2">Multiple myeloma tumor-associated protein 2-like N-terminal domain-containing protein</fullName>
    </recommendedName>
</protein>
<feature type="compositionally biased region" description="Basic and acidic residues" evidence="1">
    <location>
        <begin position="161"/>
        <end position="210"/>
    </location>
</feature>
<reference evidence="4" key="1">
    <citation type="journal article" date="2009" name="Genome Res.">
        <title>Comparative genomic analyses of the human fungal pathogens Coccidioides and their relatives.</title>
        <authorList>
            <person name="Sharpton T.J."/>
            <person name="Stajich J.E."/>
            <person name="Rounsley S.D."/>
            <person name="Gardner M.J."/>
            <person name="Wortman J.R."/>
            <person name="Jordar V.S."/>
            <person name="Maiti R."/>
            <person name="Kodira C.D."/>
            <person name="Neafsey D.E."/>
            <person name="Zeng Q."/>
            <person name="Hung C.-Y."/>
            <person name="McMahan C."/>
            <person name="Muszewska A."/>
            <person name="Grynberg M."/>
            <person name="Mandel M.A."/>
            <person name="Kellner E.M."/>
            <person name="Barker B.M."/>
            <person name="Galgiani J.N."/>
            <person name="Orbach M.J."/>
            <person name="Kirkland T.N."/>
            <person name="Cole G.T."/>
            <person name="Henn M.R."/>
            <person name="Birren B.W."/>
            <person name="Taylor J.W."/>
        </authorList>
    </citation>
    <scope>NUCLEOTIDE SEQUENCE [LARGE SCALE GENOMIC DNA]</scope>
    <source>
        <strain evidence="4">RS</strain>
    </source>
</reference>
<reference evidence="4" key="2">
    <citation type="journal article" date="2010" name="Genome Res.">
        <title>Population genomic sequencing of Coccidioides fungi reveals recent hybridization and transposon control.</title>
        <authorList>
            <person name="Neafsey D.E."/>
            <person name="Barker B.M."/>
            <person name="Sharpton T.J."/>
            <person name="Stajich J.E."/>
            <person name="Park D.J."/>
            <person name="Whiston E."/>
            <person name="Hung C.-Y."/>
            <person name="McMahan C."/>
            <person name="White J."/>
            <person name="Sykes S."/>
            <person name="Heiman D."/>
            <person name="Young S."/>
            <person name="Zeng Q."/>
            <person name="Abouelleil A."/>
            <person name="Aftuck L."/>
            <person name="Bessette D."/>
            <person name="Brown A."/>
            <person name="FitzGerald M."/>
            <person name="Lui A."/>
            <person name="Macdonald J.P."/>
            <person name="Priest M."/>
            <person name="Orbach M.J."/>
            <person name="Galgiani J.N."/>
            <person name="Kirkland T.N."/>
            <person name="Cole G.T."/>
            <person name="Birren B.W."/>
            <person name="Henn M.R."/>
            <person name="Taylor J.W."/>
            <person name="Rounsley S.D."/>
        </authorList>
    </citation>
    <scope>GENOME REANNOTATION</scope>
    <source>
        <strain evidence="4">RS</strain>
    </source>
</reference>
<feature type="compositionally biased region" description="Basic and acidic residues" evidence="1">
    <location>
        <begin position="251"/>
        <end position="273"/>
    </location>
</feature>
<dbReference type="VEuPathDB" id="FungiDB:CIMG_10186"/>
<keyword evidence="4" id="KW-1185">Reference proteome</keyword>
<evidence type="ECO:0000259" key="2">
    <source>
        <dbReference type="Pfam" id="PF10159"/>
    </source>
</evidence>
<dbReference type="Proteomes" id="UP000001261">
    <property type="component" value="Unassembled WGS sequence"/>
</dbReference>
<sequence>MDLVASVRKEGSRGGRDAFKWSDVKDSSHRENYLGHSLMAPVGRWQQGRDLSWYAKHNDEDSADAVKNEKEAELQRIKEAEQEAMARALGLPVAPKSATGANATAVSGRDVEKLIKESTGDANETEAELPKGIGFGGYNGLKHAGDDANADRLEAVGMSNDTKRKEPREKRSDDVEINRRRDRPRDRSRERGRFHDRKERSHRYENDHDRHERRRYRPRSPTHARERRRSRSRDRDRRRREDYRRSRRERSRSPENREHDRRRADDNGYRRRR</sequence>
<dbReference type="STRING" id="246410.J3K0Z8"/>
<organism evidence="3 4">
    <name type="scientific">Coccidioides immitis (strain RS)</name>
    <name type="common">Valley fever fungus</name>
    <dbReference type="NCBI Taxonomy" id="246410"/>
    <lineage>
        <taxon>Eukaryota</taxon>
        <taxon>Fungi</taxon>
        <taxon>Dikarya</taxon>
        <taxon>Ascomycota</taxon>
        <taxon>Pezizomycotina</taxon>
        <taxon>Eurotiomycetes</taxon>
        <taxon>Eurotiomycetidae</taxon>
        <taxon>Onygenales</taxon>
        <taxon>Onygenaceae</taxon>
        <taxon>Coccidioides</taxon>
    </lineage>
</organism>
<dbReference type="GeneID" id="4558125"/>
<evidence type="ECO:0000313" key="4">
    <source>
        <dbReference type="Proteomes" id="UP000001261"/>
    </source>
</evidence>
<feature type="region of interest" description="Disordered" evidence="1">
    <location>
        <begin position="115"/>
        <end position="273"/>
    </location>
</feature>
<proteinExistence type="predicted"/>
<evidence type="ECO:0000256" key="1">
    <source>
        <dbReference type="SAM" id="MobiDB-lite"/>
    </source>
</evidence>
<dbReference type="PANTHER" id="PTHR14580:SF0">
    <property type="entry name" value="MULTIPLE MYELOMA TUMOR-ASSOCIATED PROTEIN 2"/>
    <property type="match status" value="1"/>
</dbReference>
<dbReference type="PANTHER" id="PTHR14580">
    <property type="entry name" value="MULTIPLE MYELOMA TUMOR-ASSOCIATED PROTEIN 2 FAMILY MEMBER"/>
    <property type="match status" value="1"/>
</dbReference>
<feature type="compositionally biased region" description="Basic and acidic residues" evidence="1">
    <location>
        <begin position="143"/>
        <end position="154"/>
    </location>
</feature>
<feature type="compositionally biased region" description="Basic residues" evidence="1">
    <location>
        <begin position="211"/>
        <end position="232"/>
    </location>
</feature>
<dbReference type="KEGG" id="cim:CIMG_10186"/>
<dbReference type="EMBL" id="GG704915">
    <property type="protein sequence ID" value="EAS27581.3"/>
    <property type="molecule type" value="Genomic_DNA"/>
</dbReference>
<feature type="domain" description="Multiple myeloma tumor-associated protein 2-like N-terminal" evidence="2">
    <location>
        <begin position="11"/>
        <end position="90"/>
    </location>
</feature>
<dbReference type="InParanoid" id="J3K0Z8"/>
<gene>
    <name evidence="3" type="ORF">CIMG_10186</name>
</gene>
<dbReference type="InterPro" id="IPR019315">
    <property type="entry name" value="MMTA2_N"/>
</dbReference>
<dbReference type="Pfam" id="PF10159">
    <property type="entry name" value="MMtag"/>
    <property type="match status" value="1"/>
</dbReference>
<feature type="compositionally biased region" description="Basic and acidic residues" evidence="1">
    <location>
        <begin position="233"/>
        <end position="244"/>
    </location>
</feature>
<dbReference type="AlphaFoldDB" id="J3K0Z8"/>
<name>J3K0Z8_COCIM</name>
<dbReference type="OMA" id="THHRVDR"/>
<dbReference type="RefSeq" id="XP_001239164.1">
    <property type="nucleotide sequence ID" value="XM_001239163.1"/>
</dbReference>
<evidence type="ECO:0000313" key="3">
    <source>
        <dbReference type="EMBL" id="EAS27581.3"/>
    </source>
</evidence>
<dbReference type="InterPro" id="IPR039207">
    <property type="entry name" value="MMTAG2-like"/>
</dbReference>